<feature type="compositionally biased region" description="Pro residues" evidence="1">
    <location>
        <begin position="1"/>
        <end position="10"/>
    </location>
</feature>
<protein>
    <submittedName>
        <fullName evidence="2">Uncharacterized protein</fullName>
    </submittedName>
</protein>
<name>A0A843UZ87_COLES</name>
<accession>A0A843UZ87</accession>
<feature type="region of interest" description="Disordered" evidence="1">
    <location>
        <begin position="1"/>
        <end position="39"/>
    </location>
</feature>
<dbReference type="AlphaFoldDB" id="A0A843UZ87"/>
<organism evidence="2 3">
    <name type="scientific">Colocasia esculenta</name>
    <name type="common">Wild taro</name>
    <name type="synonym">Arum esculentum</name>
    <dbReference type="NCBI Taxonomy" id="4460"/>
    <lineage>
        <taxon>Eukaryota</taxon>
        <taxon>Viridiplantae</taxon>
        <taxon>Streptophyta</taxon>
        <taxon>Embryophyta</taxon>
        <taxon>Tracheophyta</taxon>
        <taxon>Spermatophyta</taxon>
        <taxon>Magnoliopsida</taxon>
        <taxon>Liliopsida</taxon>
        <taxon>Araceae</taxon>
        <taxon>Aroideae</taxon>
        <taxon>Colocasieae</taxon>
        <taxon>Colocasia</taxon>
    </lineage>
</organism>
<dbReference type="EMBL" id="NMUH01001002">
    <property type="protein sequence ID" value="MQL87757.1"/>
    <property type="molecule type" value="Genomic_DNA"/>
</dbReference>
<comment type="caution">
    <text evidence="2">The sequence shown here is derived from an EMBL/GenBank/DDBJ whole genome shotgun (WGS) entry which is preliminary data.</text>
</comment>
<keyword evidence="3" id="KW-1185">Reference proteome</keyword>
<evidence type="ECO:0000313" key="2">
    <source>
        <dbReference type="EMBL" id="MQL87757.1"/>
    </source>
</evidence>
<sequence>MPKLQPPILQPPSTAIKRRLAPPATGNHHQPSKLLPPATTTSCRTCSHRLHHRTLQVFSLSLASTTASPHVPPTCLRHKACNPVALPSLLLAMGLTEHLIPDKEFACSEFQQYMEFNYLADKSWMYKYKSKHDRIKLKEWRCELKKKGYMKGENEELFVEPPEQRITQTTWDSLVDYWGIDEKEKVIEVCQEKDLMSSSEPTILSPILDVVCNGHHRGYERGCGL</sequence>
<evidence type="ECO:0000313" key="3">
    <source>
        <dbReference type="Proteomes" id="UP000652761"/>
    </source>
</evidence>
<proteinExistence type="predicted"/>
<reference evidence="2" key="1">
    <citation type="submission" date="2017-07" db="EMBL/GenBank/DDBJ databases">
        <title>Taro Niue Genome Assembly and Annotation.</title>
        <authorList>
            <person name="Atibalentja N."/>
            <person name="Keating K."/>
            <person name="Fields C.J."/>
        </authorList>
    </citation>
    <scope>NUCLEOTIDE SEQUENCE</scope>
    <source>
        <strain evidence="2">Niue_2</strain>
        <tissue evidence="2">Leaf</tissue>
    </source>
</reference>
<gene>
    <name evidence="2" type="ORF">Taro_020309</name>
</gene>
<dbReference type="Proteomes" id="UP000652761">
    <property type="component" value="Unassembled WGS sequence"/>
</dbReference>
<evidence type="ECO:0000256" key="1">
    <source>
        <dbReference type="SAM" id="MobiDB-lite"/>
    </source>
</evidence>